<protein>
    <submittedName>
        <fullName evidence="2">Uncharacterized protein</fullName>
    </submittedName>
</protein>
<organism evidence="2 3">
    <name type="scientific">Lasallia pustulata</name>
    <dbReference type="NCBI Taxonomy" id="136370"/>
    <lineage>
        <taxon>Eukaryota</taxon>
        <taxon>Fungi</taxon>
        <taxon>Dikarya</taxon>
        <taxon>Ascomycota</taxon>
        <taxon>Pezizomycotina</taxon>
        <taxon>Lecanoromycetes</taxon>
        <taxon>OSLEUM clade</taxon>
        <taxon>Umbilicariomycetidae</taxon>
        <taxon>Umbilicariales</taxon>
        <taxon>Umbilicariaceae</taxon>
        <taxon>Lasallia</taxon>
    </lineage>
</organism>
<proteinExistence type="predicted"/>
<dbReference type="Proteomes" id="UP000192927">
    <property type="component" value="Unassembled WGS sequence"/>
</dbReference>
<name>A0A1W5CZ19_9LECA</name>
<keyword evidence="3" id="KW-1185">Reference proteome</keyword>
<feature type="compositionally biased region" description="Basic and acidic residues" evidence="1">
    <location>
        <begin position="126"/>
        <end position="137"/>
    </location>
</feature>
<sequence>MPKPPADLNVPKANEVKVGSCPQDVVLQTPVTPVSAEGFMSLQNLIIKQDAYALDNTSKQKLERHVLKLTKAGQMFLVKDALQEDQIQFLNTINNEAKVRRSTKSLVLGKAKVMSYEDLEEARAKRVDKEAAKEAKGKGKRGRKRKSAALEADTPEPNAKVVRMSEAPAPTRASVVQMSGTPVAEDEIVPEPWRAPVARMY</sequence>
<feature type="compositionally biased region" description="Basic residues" evidence="1">
    <location>
        <begin position="138"/>
        <end position="147"/>
    </location>
</feature>
<evidence type="ECO:0000256" key="1">
    <source>
        <dbReference type="SAM" id="MobiDB-lite"/>
    </source>
</evidence>
<evidence type="ECO:0000313" key="3">
    <source>
        <dbReference type="Proteomes" id="UP000192927"/>
    </source>
</evidence>
<accession>A0A1W5CZ19</accession>
<evidence type="ECO:0000313" key="2">
    <source>
        <dbReference type="EMBL" id="SLM36123.1"/>
    </source>
</evidence>
<feature type="region of interest" description="Disordered" evidence="1">
    <location>
        <begin position="126"/>
        <end position="183"/>
    </location>
</feature>
<dbReference type="AlphaFoldDB" id="A0A1W5CZ19"/>
<reference evidence="3" key="1">
    <citation type="submission" date="2017-03" db="EMBL/GenBank/DDBJ databases">
        <authorList>
            <person name="Sharma R."/>
            <person name="Thines M."/>
        </authorList>
    </citation>
    <scope>NUCLEOTIDE SEQUENCE [LARGE SCALE GENOMIC DNA]</scope>
</reference>
<dbReference type="EMBL" id="FWEW01000900">
    <property type="protein sequence ID" value="SLM36123.1"/>
    <property type="molecule type" value="Genomic_DNA"/>
</dbReference>